<keyword evidence="1" id="KW-0560">Oxidoreductase</keyword>
<evidence type="ECO:0000313" key="4">
    <source>
        <dbReference type="Proteomes" id="UP000185924"/>
    </source>
</evidence>
<sequence length="314" mass="34376">MKAYILHEPGGPDKLQLEETDRPKPDKNEVLVKVRALSINPVDTKTREGKSLYDKLKETPPVILGWDISGEVVEVGEEVQYFKPGDEVFGMVNFPGHGKAYAEYVAAPEAHLAHKPANVPHHEAAAATLAALTAWQVLVHEAGIQPGQRVLIHAAAGGVGHFAVQIAKYFGASVIGTASAENHDFLRNMGADEQIDYHDFKVEDVVMDIDIVFDSLGEENTRRSLQTLKDGGKIISILGGAKEQVQALAKERNIEAKNYLVHSSGEDMAKIADLMSQGRLQAHVSHVYDFADMARAHQQLETRKTRGKVVVHVS</sequence>
<dbReference type="Gene3D" id="3.40.50.720">
    <property type="entry name" value="NAD(P)-binding Rossmann-like Domain"/>
    <property type="match status" value="1"/>
</dbReference>
<organism evidence="3 4">
    <name type="scientific">Pontibacter lucknowensis</name>
    <dbReference type="NCBI Taxonomy" id="1077936"/>
    <lineage>
        <taxon>Bacteria</taxon>
        <taxon>Pseudomonadati</taxon>
        <taxon>Bacteroidota</taxon>
        <taxon>Cytophagia</taxon>
        <taxon>Cytophagales</taxon>
        <taxon>Hymenobacteraceae</taxon>
        <taxon>Pontibacter</taxon>
    </lineage>
</organism>
<dbReference type="EMBL" id="FTNM01000004">
    <property type="protein sequence ID" value="SIR23154.1"/>
    <property type="molecule type" value="Genomic_DNA"/>
</dbReference>
<dbReference type="InterPro" id="IPR020843">
    <property type="entry name" value="ER"/>
</dbReference>
<evidence type="ECO:0000256" key="1">
    <source>
        <dbReference type="ARBA" id="ARBA00023002"/>
    </source>
</evidence>
<dbReference type="InterPro" id="IPR002364">
    <property type="entry name" value="Quin_OxRdtase/zeta-crystal_CS"/>
</dbReference>
<dbReference type="CDD" id="cd05289">
    <property type="entry name" value="MDR_like_2"/>
    <property type="match status" value="1"/>
</dbReference>
<dbReference type="SUPFAM" id="SSF50129">
    <property type="entry name" value="GroES-like"/>
    <property type="match status" value="1"/>
</dbReference>
<dbReference type="SUPFAM" id="SSF51735">
    <property type="entry name" value="NAD(P)-binding Rossmann-fold domains"/>
    <property type="match status" value="1"/>
</dbReference>
<gene>
    <name evidence="3" type="ORF">SAMN05421545_2824</name>
</gene>
<proteinExistence type="predicted"/>
<feature type="domain" description="Enoyl reductase (ER)" evidence="2">
    <location>
        <begin position="10"/>
        <end position="311"/>
    </location>
</feature>
<dbReference type="SMART" id="SM00829">
    <property type="entry name" value="PKS_ER"/>
    <property type="match status" value="1"/>
</dbReference>
<name>A0A1N6Z8J8_9BACT</name>
<dbReference type="GO" id="GO:0008270">
    <property type="term" value="F:zinc ion binding"/>
    <property type="evidence" value="ECO:0007669"/>
    <property type="project" value="InterPro"/>
</dbReference>
<dbReference type="InterPro" id="IPR050700">
    <property type="entry name" value="YIM1/Zinc_Alcohol_DH_Fams"/>
</dbReference>
<dbReference type="RefSeq" id="WP_076422570.1">
    <property type="nucleotide sequence ID" value="NZ_FTNM01000004.1"/>
</dbReference>
<evidence type="ECO:0000259" key="2">
    <source>
        <dbReference type="SMART" id="SM00829"/>
    </source>
</evidence>
<dbReference type="PROSITE" id="PS01162">
    <property type="entry name" value="QOR_ZETA_CRYSTAL"/>
    <property type="match status" value="1"/>
</dbReference>
<dbReference type="STRING" id="1077936.SAMN05421545_2824"/>
<dbReference type="Proteomes" id="UP000185924">
    <property type="component" value="Unassembled WGS sequence"/>
</dbReference>
<accession>A0A1N6Z8J8</accession>
<reference evidence="4" key="1">
    <citation type="submission" date="2017-01" db="EMBL/GenBank/DDBJ databases">
        <authorList>
            <person name="Varghese N."/>
            <person name="Submissions S."/>
        </authorList>
    </citation>
    <scope>NUCLEOTIDE SEQUENCE [LARGE SCALE GENOMIC DNA]</scope>
    <source>
        <strain evidence="4">DM9</strain>
    </source>
</reference>
<dbReference type="PANTHER" id="PTHR11695:SF294">
    <property type="entry name" value="RETICULON-4-INTERACTING PROTEIN 1, MITOCHONDRIAL"/>
    <property type="match status" value="1"/>
</dbReference>
<dbReference type="PANTHER" id="PTHR11695">
    <property type="entry name" value="ALCOHOL DEHYDROGENASE RELATED"/>
    <property type="match status" value="1"/>
</dbReference>
<dbReference type="OrthoDB" id="648910at2"/>
<dbReference type="InterPro" id="IPR013154">
    <property type="entry name" value="ADH-like_N"/>
</dbReference>
<evidence type="ECO:0000313" key="3">
    <source>
        <dbReference type="EMBL" id="SIR23154.1"/>
    </source>
</evidence>
<dbReference type="Pfam" id="PF08240">
    <property type="entry name" value="ADH_N"/>
    <property type="match status" value="1"/>
</dbReference>
<keyword evidence="4" id="KW-1185">Reference proteome</keyword>
<dbReference type="InterPro" id="IPR036291">
    <property type="entry name" value="NAD(P)-bd_dom_sf"/>
</dbReference>
<dbReference type="Gene3D" id="3.90.180.10">
    <property type="entry name" value="Medium-chain alcohol dehydrogenases, catalytic domain"/>
    <property type="match status" value="1"/>
</dbReference>
<dbReference type="AlphaFoldDB" id="A0A1N6Z8J8"/>
<dbReference type="Pfam" id="PF13602">
    <property type="entry name" value="ADH_zinc_N_2"/>
    <property type="match status" value="1"/>
</dbReference>
<dbReference type="InterPro" id="IPR011032">
    <property type="entry name" value="GroES-like_sf"/>
</dbReference>
<dbReference type="GO" id="GO:0016491">
    <property type="term" value="F:oxidoreductase activity"/>
    <property type="evidence" value="ECO:0007669"/>
    <property type="project" value="UniProtKB-KW"/>
</dbReference>
<protein>
    <submittedName>
        <fullName evidence="3">NADPH:quinone reductase</fullName>
    </submittedName>
</protein>